<reference evidence="2 3" key="1">
    <citation type="submission" date="2018-07" db="EMBL/GenBank/DDBJ databases">
        <title>Dyella tabacisoli L4-6T, whole genome shotgun sequence.</title>
        <authorList>
            <person name="Zhou X.-K."/>
            <person name="Li W.-J."/>
            <person name="Duan Y.-Q."/>
        </authorList>
    </citation>
    <scope>NUCLEOTIDE SEQUENCE [LARGE SCALE GENOMIC DNA]</scope>
    <source>
        <strain evidence="2 3">L4-6</strain>
    </source>
</reference>
<feature type="compositionally biased region" description="Basic and acidic residues" evidence="1">
    <location>
        <begin position="62"/>
        <end position="81"/>
    </location>
</feature>
<dbReference type="Pfam" id="PF13103">
    <property type="entry name" value="TonB_2"/>
    <property type="match status" value="1"/>
</dbReference>
<proteinExistence type="predicted"/>
<dbReference type="EMBL" id="QQAH01000001">
    <property type="protein sequence ID" value="RDD83119.1"/>
    <property type="molecule type" value="Genomic_DNA"/>
</dbReference>
<evidence type="ECO:0000313" key="3">
    <source>
        <dbReference type="Proteomes" id="UP000253782"/>
    </source>
</evidence>
<evidence type="ECO:0000256" key="1">
    <source>
        <dbReference type="SAM" id="MobiDB-lite"/>
    </source>
</evidence>
<comment type="caution">
    <text evidence="2">The sequence shown here is derived from an EMBL/GenBank/DDBJ whole genome shotgun (WGS) entry which is preliminary data.</text>
</comment>
<dbReference type="AlphaFoldDB" id="A0A369UXQ2"/>
<gene>
    <name evidence="2" type="ORF">DVJ77_00415</name>
</gene>
<accession>A0A369UXQ2</accession>
<dbReference type="Proteomes" id="UP000253782">
    <property type="component" value="Unassembled WGS sequence"/>
</dbReference>
<evidence type="ECO:0000313" key="2">
    <source>
        <dbReference type="EMBL" id="RDD83119.1"/>
    </source>
</evidence>
<organism evidence="2 3">
    <name type="scientific">Dyella tabacisoli</name>
    <dbReference type="NCBI Taxonomy" id="2282381"/>
    <lineage>
        <taxon>Bacteria</taxon>
        <taxon>Pseudomonadati</taxon>
        <taxon>Pseudomonadota</taxon>
        <taxon>Gammaproteobacteria</taxon>
        <taxon>Lysobacterales</taxon>
        <taxon>Rhodanobacteraceae</taxon>
        <taxon>Dyella</taxon>
    </lineage>
</organism>
<sequence>MSMDASERAERRRRWRSRLIAGVLLLAAALAIWKFAGHEVGVRRSAPRIATITPLPPPPPPPKEKPPEPKKLEEVKQDVPKPNEPVKPLEAPKQAPDLAKQVTINGPAQAGNDSFNIGAGAGGGMVGAGGGNGVGGASYEQYLGYALQQAIQRDERTRRLVFEVRASIWLGADGGITRVELLESSGSESTDQALRQVLLGLHIDTPPPANFSMPVRTAIRGRRPV</sequence>
<keyword evidence="3" id="KW-1185">Reference proteome</keyword>
<feature type="region of interest" description="Disordered" evidence="1">
    <location>
        <begin position="50"/>
        <end position="94"/>
    </location>
</feature>
<protein>
    <submittedName>
        <fullName evidence="2">Energy transducer TonB</fullName>
    </submittedName>
</protein>
<dbReference type="SUPFAM" id="SSF74653">
    <property type="entry name" value="TolA/TonB C-terminal domain"/>
    <property type="match status" value="1"/>
</dbReference>
<dbReference type="OrthoDB" id="7032053at2"/>
<name>A0A369UXQ2_9GAMM</name>